<name>A0A3B0C3B2_9FLAO</name>
<dbReference type="EMBL" id="RBCJ01000003">
    <property type="protein sequence ID" value="RKN79690.1"/>
    <property type="molecule type" value="Genomic_DNA"/>
</dbReference>
<sequence length="72" mass="8384">MAIKFIYDNDQPFKNDPLKGRIGEESQCPLRCSFYGLGPGRHFLWEPLFCNVLILGFPSDHFLIVSKFKLDY</sequence>
<accession>A0A3B0C3B2</accession>
<organism evidence="1 2">
    <name type="scientific">Ulvibacterium marinum</name>
    <dbReference type="NCBI Taxonomy" id="2419782"/>
    <lineage>
        <taxon>Bacteria</taxon>
        <taxon>Pseudomonadati</taxon>
        <taxon>Bacteroidota</taxon>
        <taxon>Flavobacteriia</taxon>
        <taxon>Flavobacteriales</taxon>
        <taxon>Flavobacteriaceae</taxon>
        <taxon>Ulvibacterium</taxon>
    </lineage>
</organism>
<protein>
    <submittedName>
        <fullName evidence="1">Uncharacterized protein</fullName>
    </submittedName>
</protein>
<reference evidence="1 2" key="1">
    <citation type="submission" date="2018-10" db="EMBL/GenBank/DDBJ databases">
        <title>Ulvibacterium marinum gen. nov., sp. nov., a novel marine bacterium of the family Flavobacteriaceae, isolated from a culture of the green alga Ulva prolifera.</title>
        <authorList>
            <person name="Zhang Z."/>
        </authorList>
    </citation>
    <scope>NUCLEOTIDE SEQUENCE [LARGE SCALE GENOMIC DNA]</scope>
    <source>
        <strain evidence="1 2">CCMM003</strain>
    </source>
</reference>
<evidence type="ECO:0000313" key="1">
    <source>
        <dbReference type="EMBL" id="RKN79690.1"/>
    </source>
</evidence>
<gene>
    <name evidence="1" type="ORF">D7Z94_15470</name>
</gene>
<evidence type="ECO:0000313" key="2">
    <source>
        <dbReference type="Proteomes" id="UP000276603"/>
    </source>
</evidence>
<keyword evidence="2" id="KW-1185">Reference proteome</keyword>
<dbReference type="AlphaFoldDB" id="A0A3B0C3B2"/>
<comment type="caution">
    <text evidence="1">The sequence shown here is derived from an EMBL/GenBank/DDBJ whole genome shotgun (WGS) entry which is preliminary data.</text>
</comment>
<proteinExistence type="predicted"/>
<dbReference type="Proteomes" id="UP000276603">
    <property type="component" value="Unassembled WGS sequence"/>
</dbReference>